<protein>
    <submittedName>
        <fullName evidence="1">Uncharacterized protein</fullName>
    </submittedName>
</protein>
<dbReference type="OrthoDB" id="88474at2157"/>
<gene>
    <name evidence="1" type="ordered locus">TK1647</name>
</gene>
<dbReference type="EMBL" id="AP006878">
    <property type="protein sequence ID" value="BAD85836.1"/>
    <property type="molecule type" value="Genomic_DNA"/>
</dbReference>
<dbReference type="Proteomes" id="UP000000536">
    <property type="component" value="Chromosome"/>
</dbReference>
<proteinExistence type="predicted"/>
<organism evidence="1 2">
    <name type="scientific">Thermococcus kodakarensis (strain ATCC BAA-918 / JCM 12380 / KOD1)</name>
    <name type="common">Pyrococcus kodakaraensis (strain KOD1)</name>
    <dbReference type="NCBI Taxonomy" id="69014"/>
    <lineage>
        <taxon>Archaea</taxon>
        <taxon>Methanobacteriati</taxon>
        <taxon>Methanobacteriota</taxon>
        <taxon>Thermococci</taxon>
        <taxon>Thermococcales</taxon>
        <taxon>Thermococcaceae</taxon>
        <taxon>Thermococcus</taxon>
    </lineage>
</organism>
<dbReference type="InParanoid" id="Q5JIT9"/>
<dbReference type="RefSeq" id="WP_011250598.1">
    <property type="nucleotide sequence ID" value="NC_006624.1"/>
</dbReference>
<dbReference type="EnsemblBacteria" id="BAD85836">
    <property type="protein sequence ID" value="BAD85836"/>
    <property type="gene ID" value="TK1647"/>
</dbReference>
<sequence>MGDATIYEVLGRYVDGLAKATPVCIAYGRALLNGELITPAEKPVKFTVFMYSQTLEVDAIWSEDHLGGLSIRGTPALPQKGSVVTLQFPIREGEVLVELMGGREIGRALRRVSSFCIEGIGTVMWVRG</sequence>
<name>Q5JIT9_THEKO</name>
<dbReference type="HOGENOM" id="CLU_1954770_0_0_2"/>
<dbReference type="eggNOG" id="arCOG05720">
    <property type="taxonomic scope" value="Archaea"/>
</dbReference>
<keyword evidence="2" id="KW-1185">Reference proteome</keyword>
<evidence type="ECO:0000313" key="2">
    <source>
        <dbReference type="Proteomes" id="UP000000536"/>
    </source>
</evidence>
<dbReference type="GeneID" id="78448175"/>
<reference evidence="1 2" key="1">
    <citation type="journal article" date="2005" name="Genome Res.">
        <title>Complete genome sequence of the hyperthermophilic archaeon Thermococcus kodakaraensis KOD1 and comparison with Pyrococcus genomes.</title>
        <authorList>
            <person name="Fukui T."/>
            <person name="Atomi H."/>
            <person name="Kanai T."/>
            <person name="Matsumi R."/>
            <person name="Fujiwara S."/>
            <person name="Imanaka T."/>
        </authorList>
    </citation>
    <scope>NUCLEOTIDE SEQUENCE [LARGE SCALE GENOMIC DNA]</scope>
    <source>
        <strain evidence="2">ATCC BAA-918 / JCM 12380 / KOD1</strain>
    </source>
</reference>
<dbReference type="AlphaFoldDB" id="Q5JIT9"/>
<evidence type="ECO:0000313" key="1">
    <source>
        <dbReference type="EMBL" id="BAD85836.1"/>
    </source>
</evidence>
<accession>Q5JIT9</accession>
<dbReference type="KEGG" id="tko:TK1647"/>